<dbReference type="KEGG" id="spao:SPAR_H02250"/>
<reference evidence="2" key="1">
    <citation type="journal article" date="2017" name="Nat. Genet.">
        <title>Contrasting evolutionary genome dynamics between domesticated and wild yeasts.</title>
        <authorList>
            <person name="Yue J.X."/>
            <person name="Li J."/>
            <person name="Aigrain L."/>
            <person name="Hallin J."/>
            <person name="Persson K."/>
            <person name="Oliver K."/>
            <person name="Bergstrom A."/>
            <person name="Coupland P."/>
            <person name="Warringer J."/>
            <person name="Lagomarsino M.C."/>
            <person name="Fischer G."/>
            <person name="Durbin R."/>
            <person name="Liti G."/>
        </authorList>
    </citation>
    <scope>NUCLEOTIDE SEQUENCE</scope>
    <source>
        <strain evidence="2">CBS432</strain>
    </source>
</reference>
<dbReference type="RefSeq" id="XP_033766852.1">
    <property type="nucleotide sequence ID" value="XM_033910961.1"/>
</dbReference>
<accession>A0A8B8USW3</accession>
<proteinExistence type="predicted"/>
<dbReference type="VEuPathDB" id="FungiDB:SPAR_H02250"/>
<evidence type="ECO:0000256" key="1">
    <source>
        <dbReference type="SAM" id="MobiDB-lite"/>
    </source>
</evidence>
<reference evidence="2" key="3">
    <citation type="submission" date="2025-07" db="EMBL/GenBank/DDBJ databases">
        <authorList>
            <consortium name="NCBI Genome Project"/>
        </authorList>
    </citation>
    <scope>NUCLEOTIDE SEQUENCE</scope>
    <source>
        <strain evidence="2">CBS432</strain>
    </source>
</reference>
<name>A0A8B8USW3_SACPA</name>
<feature type="region of interest" description="Disordered" evidence="1">
    <location>
        <begin position="507"/>
        <end position="538"/>
    </location>
</feature>
<sequence>MMKPENKKISEKFCNSAYYQERSKEEKLATMRSYGTYEDDPSGEITSIPPKQSKQKKPTKFRERMRRWLQSGKNNDQHGEEDVPKIFNKNFYPQTGLTAFNNNDNGEGQDITNNFYLPSEDESGPFQSSVKTFLTGNNDDDPNFQQSQIPKQKSEHPKSPYRQKPTQEIALLKDLFVTNKYDDPYLNSSTKFGNITSTFPSSLSLRTVTLQTVKKRIDCISAKKKEVWKTEEKFLKDILMWLQSSNFEDPDTISLIHEIEKIFEEDIHFEQNVSDCLKEISNNFEYVCMRETQLINEGNILKNDLKKYAKSREHKGEKHEDTEVLREKVISSQKSFDVTKRHYKHAISITTRQLFMNLAFEYYENCSDMKDISRKYLQESLSTLQTIDTLSFSEELERIRKRRFDKFWAKSNPDLTNNIQKFVNMRTGVAGFNDSLMNHLYGKLSFGVAPLEEELKNSQPELTDMPENIWNEVLSDYNSMDGNPITSNKFLSAKEVEPDQLAELFSQEEKEEDVKNNSSSTANVQPVSQPEVKKENLESSDSLILRSTKRNININATSLRNISIKKAQIKPESANDESKILAAALNDAKQNLDENVWRSPI</sequence>
<dbReference type="AlphaFoldDB" id="A0A8B8USW3"/>
<dbReference type="GeneID" id="54631160"/>
<feature type="region of interest" description="Disordered" evidence="1">
    <location>
        <begin position="21"/>
        <end position="82"/>
    </location>
</feature>
<protein>
    <submittedName>
        <fullName evidence="2">Ssp1p</fullName>
    </submittedName>
</protein>
<feature type="compositionally biased region" description="Basic residues" evidence="1">
    <location>
        <begin position="53"/>
        <end position="67"/>
    </location>
</feature>
<reference evidence="2" key="2">
    <citation type="submission" date="2020-01" db="EMBL/GenBank/DDBJ databases">
        <title>Population-level Yeast Reference Genomes.</title>
        <authorList>
            <person name="Yue J.-X."/>
        </authorList>
    </citation>
    <scope>NUCLEOTIDE SEQUENCE</scope>
    <source>
        <strain evidence="2">CBS432</strain>
    </source>
</reference>
<feature type="region of interest" description="Disordered" evidence="1">
    <location>
        <begin position="97"/>
        <end position="164"/>
    </location>
</feature>
<organism evidence="2">
    <name type="scientific">Saccharomyces paradoxus</name>
    <name type="common">Yeast</name>
    <name type="synonym">Saccharomyces douglasii</name>
    <dbReference type="NCBI Taxonomy" id="27291"/>
    <lineage>
        <taxon>Eukaryota</taxon>
        <taxon>Fungi</taxon>
        <taxon>Dikarya</taxon>
        <taxon>Ascomycota</taxon>
        <taxon>Saccharomycotina</taxon>
        <taxon>Saccharomycetes</taxon>
        <taxon>Saccharomycetales</taxon>
        <taxon>Saccharomycetaceae</taxon>
        <taxon>Saccharomyces</taxon>
    </lineage>
</organism>
<feature type="compositionally biased region" description="Polar residues" evidence="1">
    <location>
        <begin position="97"/>
        <end position="116"/>
    </location>
</feature>
<feature type="compositionally biased region" description="Polar residues" evidence="1">
    <location>
        <begin position="516"/>
        <end position="528"/>
    </location>
</feature>
<gene>
    <name evidence="2" type="primary">SSP1</name>
    <name evidence="2" type="ORF">SPAR_H02250</name>
</gene>
<feature type="compositionally biased region" description="Polar residues" evidence="1">
    <location>
        <begin position="125"/>
        <end position="151"/>
    </location>
</feature>
<reference evidence="2" key="4">
    <citation type="submission" date="2025-08" db="UniProtKB">
        <authorList>
            <consortium name="RefSeq"/>
        </authorList>
    </citation>
    <scope>IDENTIFICATION</scope>
    <source>
        <strain evidence="2">CBS432</strain>
    </source>
</reference>
<dbReference type="OrthoDB" id="4070295at2759"/>
<evidence type="ECO:0000313" key="2">
    <source>
        <dbReference type="RefSeq" id="XP_033766852.1"/>
    </source>
</evidence>